<comment type="caution">
    <text evidence="1">The sequence shown here is derived from an EMBL/GenBank/DDBJ whole genome shotgun (WGS) entry which is preliminary data.</text>
</comment>
<evidence type="ECO:0000313" key="1">
    <source>
        <dbReference type="EMBL" id="MFD2532662.1"/>
    </source>
</evidence>
<organism evidence="1 2">
    <name type="scientific">Gracilimonas halophila</name>
    <dbReference type="NCBI Taxonomy" id="1834464"/>
    <lineage>
        <taxon>Bacteria</taxon>
        <taxon>Pseudomonadati</taxon>
        <taxon>Balneolota</taxon>
        <taxon>Balneolia</taxon>
        <taxon>Balneolales</taxon>
        <taxon>Balneolaceae</taxon>
        <taxon>Gracilimonas</taxon>
    </lineage>
</organism>
<reference evidence="2" key="1">
    <citation type="journal article" date="2019" name="Int. J. Syst. Evol. Microbiol.">
        <title>The Global Catalogue of Microorganisms (GCM) 10K type strain sequencing project: providing services to taxonomists for standard genome sequencing and annotation.</title>
        <authorList>
            <consortium name="The Broad Institute Genomics Platform"/>
            <consortium name="The Broad Institute Genome Sequencing Center for Infectious Disease"/>
            <person name="Wu L."/>
            <person name="Ma J."/>
        </authorList>
    </citation>
    <scope>NUCLEOTIDE SEQUENCE [LARGE SCALE GENOMIC DNA]</scope>
    <source>
        <strain evidence="2">KCTC 52042</strain>
    </source>
</reference>
<dbReference type="Gene3D" id="3.60.15.10">
    <property type="entry name" value="Ribonuclease Z/Hydroxyacylglutathione hydrolase-like"/>
    <property type="match status" value="1"/>
</dbReference>
<dbReference type="SUPFAM" id="SSF56281">
    <property type="entry name" value="Metallo-hydrolase/oxidoreductase"/>
    <property type="match status" value="1"/>
</dbReference>
<dbReference type="InterPro" id="IPR036866">
    <property type="entry name" value="RibonucZ/Hydroxyglut_hydro"/>
</dbReference>
<dbReference type="PANTHER" id="PTHR11203:SF49">
    <property type="entry name" value="BLL1145 PROTEIN"/>
    <property type="match status" value="1"/>
</dbReference>
<name>A0ABW5JMK5_9BACT</name>
<sequence>MLKITKAGNHGILLPQLSIGLDYSGSKAEHVFVSHGHADHIPWKNRGTVYATPPTSSFMKLRGVKYEVQELPFQKTLETENARITFYPAGHILGSAMTFVESDFGNLLYTGDYRTPPSPATEGFELPDKSIDTFITEATFSLPVYKWKSYEELKAEVTGFVQEALNNEYTPVFLAYNLGKAQEIMFLLKDLVHPIQIHGAGYKLCEVYEEHGFPLGNYESYDRDTCEGKILICPGSALNNGFASNVKKKRIAYCSGWAAMEARRSQLTVDKLIPLSDHLDFFELIDLCEKLQPKITYITHTPNPNVVKHYLDERGIPSQFLDMAAGPND</sequence>
<dbReference type="Proteomes" id="UP001597460">
    <property type="component" value="Unassembled WGS sequence"/>
</dbReference>
<dbReference type="RefSeq" id="WP_390301476.1">
    <property type="nucleotide sequence ID" value="NZ_JBHULI010000024.1"/>
</dbReference>
<proteinExistence type="predicted"/>
<evidence type="ECO:0008006" key="3">
    <source>
        <dbReference type="Google" id="ProtNLM"/>
    </source>
</evidence>
<gene>
    <name evidence="1" type="ORF">ACFSVN_09420</name>
</gene>
<protein>
    <recommendedName>
        <fullName evidence="3">mRNA 3-end processing factor</fullName>
    </recommendedName>
</protein>
<dbReference type="EMBL" id="JBHULI010000024">
    <property type="protein sequence ID" value="MFD2532662.1"/>
    <property type="molecule type" value="Genomic_DNA"/>
</dbReference>
<accession>A0ABW5JMK5</accession>
<dbReference type="PANTHER" id="PTHR11203">
    <property type="entry name" value="CLEAVAGE AND POLYADENYLATION SPECIFICITY FACTOR FAMILY MEMBER"/>
    <property type="match status" value="1"/>
</dbReference>
<evidence type="ECO:0000313" key="2">
    <source>
        <dbReference type="Proteomes" id="UP001597460"/>
    </source>
</evidence>
<dbReference type="InterPro" id="IPR050698">
    <property type="entry name" value="MBL"/>
</dbReference>
<keyword evidence="2" id="KW-1185">Reference proteome</keyword>